<dbReference type="SUPFAM" id="SSF56935">
    <property type="entry name" value="Porins"/>
    <property type="match status" value="1"/>
</dbReference>
<evidence type="ECO:0000313" key="3">
    <source>
        <dbReference type="Proteomes" id="UP000199107"/>
    </source>
</evidence>
<evidence type="ECO:0000256" key="1">
    <source>
        <dbReference type="SAM" id="SignalP"/>
    </source>
</evidence>
<feature type="signal peptide" evidence="1">
    <location>
        <begin position="1"/>
        <end position="30"/>
    </location>
</feature>
<sequence>MNFLKIMPLARSIALIATVTGASASQMAMASEDALLERLMERGVLTQQDVDELRTEAQASRVATQQPTRDDGLQYEPQEGLQQDDVNVQVRRFGVETTDGSDRFRIRGRLMLDAAHLDNNLDTTDDHRVGEGNLADTGTIIRRARLGALGLFHDNWEWQLEVDFRDEEVRFANAYIAYLMETGRLAFGHFKEPFSLESSTSSRRISFLERATPIDAYRPSRNLGVMYETLQPDWYAALGLFGGDGVGRNREVSEGYAISGRASIAPINEDNAFVHLGVSGNYRKNARDEDDGEYQDVRMRSRLGTRAIDGRIIGRRDMEAVSDFTTTNLEFAAGHGPFSVQAEYIRQDLNRDANDPNFSPGEVDSMTMDGWYAQAGVFLTGESRNYRAFSGDFGRVTPHRPFNPSQGHWGAFELLGRYATADHTDHHAPRGRQQVDHWTLGLNWYLQPEIIAKFNVMYIDAEAGDESLDDGVKEWDSWVLGARLQYEF</sequence>
<gene>
    <name evidence="2" type="ORF">SAMN05192555_10515</name>
</gene>
<keyword evidence="3" id="KW-1185">Reference proteome</keyword>
<accession>A0A1G9KP21</accession>
<dbReference type="STRING" id="48727.SAMN05192555_10515"/>
<dbReference type="Gene3D" id="2.40.160.10">
    <property type="entry name" value="Porin"/>
    <property type="match status" value="1"/>
</dbReference>
<dbReference type="AlphaFoldDB" id="A0A1G9KP21"/>
<dbReference type="InterPro" id="IPR010870">
    <property type="entry name" value="Porin_O/P"/>
</dbReference>
<reference evidence="3" key="1">
    <citation type="submission" date="2016-10" db="EMBL/GenBank/DDBJ databases">
        <authorList>
            <person name="Varghese N."/>
            <person name="Submissions S."/>
        </authorList>
    </citation>
    <scope>NUCLEOTIDE SEQUENCE [LARGE SCALE GENOMIC DNA]</scope>
    <source>
        <strain evidence="3">AAP</strain>
    </source>
</reference>
<dbReference type="InterPro" id="IPR023614">
    <property type="entry name" value="Porin_dom_sf"/>
</dbReference>
<dbReference type="Proteomes" id="UP000199107">
    <property type="component" value="Unassembled WGS sequence"/>
</dbReference>
<dbReference type="Pfam" id="PF07396">
    <property type="entry name" value="Porin_O_P"/>
    <property type="match status" value="1"/>
</dbReference>
<dbReference type="OrthoDB" id="9807854at2"/>
<evidence type="ECO:0000313" key="2">
    <source>
        <dbReference type="EMBL" id="SDL51115.1"/>
    </source>
</evidence>
<dbReference type="EMBL" id="FNGH01000005">
    <property type="protein sequence ID" value="SDL51115.1"/>
    <property type="molecule type" value="Genomic_DNA"/>
</dbReference>
<protein>
    <submittedName>
        <fullName evidence="2">Phosphate-selective porin OprO and OprP</fullName>
    </submittedName>
</protein>
<name>A0A1G9KP21_9GAMM</name>
<dbReference type="RefSeq" id="WP_089657869.1">
    <property type="nucleotide sequence ID" value="NZ_FNGH01000005.1"/>
</dbReference>
<organism evidence="2 3">
    <name type="scientific">Franzmannia pantelleriensis</name>
    <dbReference type="NCBI Taxonomy" id="48727"/>
    <lineage>
        <taxon>Bacteria</taxon>
        <taxon>Pseudomonadati</taxon>
        <taxon>Pseudomonadota</taxon>
        <taxon>Gammaproteobacteria</taxon>
        <taxon>Oceanospirillales</taxon>
        <taxon>Halomonadaceae</taxon>
        <taxon>Franzmannia</taxon>
    </lineage>
</organism>
<keyword evidence="1" id="KW-0732">Signal</keyword>
<proteinExistence type="predicted"/>
<feature type="chain" id="PRO_5011781759" evidence="1">
    <location>
        <begin position="31"/>
        <end position="488"/>
    </location>
</feature>